<dbReference type="EMBL" id="JBHUDJ010000001">
    <property type="protein sequence ID" value="MFD1585763.1"/>
    <property type="molecule type" value="Genomic_DNA"/>
</dbReference>
<evidence type="ECO:0000256" key="1">
    <source>
        <dbReference type="ARBA" id="ARBA00007905"/>
    </source>
</evidence>
<evidence type="ECO:0000313" key="5">
    <source>
        <dbReference type="EMBL" id="MFD1585763.1"/>
    </source>
</evidence>
<dbReference type="CDD" id="cd19073">
    <property type="entry name" value="AKR_AKR3F2_3"/>
    <property type="match status" value="1"/>
</dbReference>
<dbReference type="PRINTS" id="PR00069">
    <property type="entry name" value="ALDKETRDTASE"/>
</dbReference>
<protein>
    <submittedName>
        <fullName evidence="5">Aldo/keto reductase</fullName>
    </submittedName>
</protein>
<dbReference type="Proteomes" id="UP001597119">
    <property type="component" value="Unassembled WGS sequence"/>
</dbReference>
<dbReference type="PIRSF" id="PIRSF000097">
    <property type="entry name" value="AKR"/>
    <property type="match status" value="1"/>
</dbReference>
<dbReference type="FunFam" id="3.20.20.100:FF:000015">
    <property type="entry name" value="Oxidoreductase, aldo/keto reductase family"/>
    <property type="match status" value="1"/>
</dbReference>
<dbReference type="SUPFAM" id="SSF51430">
    <property type="entry name" value="NAD(P)-linked oxidoreductase"/>
    <property type="match status" value="1"/>
</dbReference>
<dbReference type="InterPro" id="IPR036812">
    <property type="entry name" value="NAD(P)_OxRdtase_dom_sf"/>
</dbReference>
<evidence type="ECO:0000256" key="2">
    <source>
        <dbReference type="ARBA" id="ARBA00022857"/>
    </source>
</evidence>
<keyword evidence="3" id="KW-0560">Oxidoreductase</keyword>
<dbReference type="Pfam" id="PF00248">
    <property type="entry name" value="Aldo_ket_red"/>
    <property type="match status" value="1"/>
</dbReference>
<dbReference type="RefSeq" id="WP_247377166.1">
    <property type="nucleotide sequence ID" value="NZ_JALLGV010000003.1"/>
</dbReference>
<comment type="similarity">
    <text evidence="1">Belongs to the aldo/keto reductase family.</text>
</comment>
<feature type="domain" description="NADP-dependent oxidoreductase" evidence="4">
    <location>
        <begin position="17"/>
        <end position="257"/>
    </location>
</feature>
<evidence type="ECO:0000259" key="4">
    <source>
        <dbReference type="Pfam" id="PF00248"/>
    </source>
</evidence>
<dbReference type="GO" id="GO:0016616">
    <property type="term" value="F:oxidoreductase activity, acting on the CH-OH group of donors, NAD or NADP as acceptor"/>
    <property type="evidence" value="ECO:0007669"/>
    <property type="project" value="UniProtKB-ARBA"/>
</dbReference>
<dbReference type="Gene3D" id="3.20.20.100">
    <property type="entry name" value="NADP-dependent oxidoreductase domain"/>
    <property type="match status" value="1"/>
</dbReference>
<accession>A0ABD6C677</accession>
<dbReference type="InterPro" id="IPR018170">
    <property type="entry name" value="Aldo/ket_reductase_CS"/>
</dbReference>
<comment type="caution">
    <text evidence="5">The sequence shown here is derived from an EMBL/GenBank/DDBJ whole genome shotgun (WGS) entry which is preliminary data.</text>
</comment>
<reference evidence="5 6" key="1">
    <citation type="journal article" date="2019" name="Int. J. Syst. Evol. Microbiol.">
        <title>The Global Catalogue of Microorganisms (GCM) 10K type strain sequencing project: providing services to taxonomists for standard genome sequencing and annotation.</title>
        <authorList>
            <consortium name="The Broad Institute Genomics Platform"/>
            <consortium name="The Broad Institute Genome Sequencing Center for Infectious Disease"/>
            <person name="Wu L."/>
            <person name="Ma J."/>
        </authorList>
    </citation>
    <scope>NUCLEOTIDE SEQUENCE [LARGE SCALE GENOMIC DNA]</scope>
    <source>
        <strain evidence="5 6">CGMCC 1.12125</strain>
    </source>
</reference>
<evidence type="ECO:0000313" key="6">
    <source>
        <dbReference type="Proteomes" id="UP001597119"/>
    </source>
</evidence>
<dbReference type="PANTHER" id="PTHR43827:SF3">
    <property type="entry name" value="NADP-DEPENDENT OXIDOREDUCTASE DOMAIN-CONTAINING PROTEIN"/>
    <property type="match status" value="1"/>
</dbReference>
<keyword evidence="2" id="KW-0521">NADP</keyword>
<dbReference type="InterPro" id="IPR023210">
    <property type="entry name" value="NADP_OxRdtase_dom"/>
</dbReference>
<dbReference type="InterPro" id="IPR020471">
    <property type="entry name" value="AKR"/>
</dbReference>
<dbReference type="AlphaFoldDB" id="A0ABD6C677"/>
<organism evidence="5 6">
    <name type="scientific">Halorientalis brevis</name>
    <dbReference type="NCBI Taxonomy" id="1126241"/>
    <lineage>
        <taxon>Archaea</taxon>
        <taxon>Methanobacteriati</taxon>
        <taxon>Methanobacteriota</taxon>
        <taxon>Stenosarchaea group</taxon>
        <taxon>Halobacteria</taxon>
        <taxon>Halobacteriales</taxon>
        <taxon>Haloarculaceae</taxon>
        <taxon>Halorientalis</taxon>
    </lineage>
</organism>
<proteinExistence type="inferred from homology"/>
<dbReference type="PANTHER" id="PTHR43827">
    <property type="entry name" value="2,5-DIKETO-D-GLUCONIC ACID REDUCTASE"/>
    <property type="match status" value="1"/>
</dbReference>
<gene>
    <name evidence="5" type="ORF">ACFR9U_02110</name>
</gene>
<name>A0ABD6C677_9EURY</name>
<sequence length="276" mass="30913">MSIPTRTLPSGDEMPQLGAGTWNISGETVTDAVRTALDAGYTHVDTAEGYKNEAEVGAALSEYDREDVFLTSKVLPKNLHYESVLESCEASLDRLGTDYLDLYLIHWPNPTISLRETLDALERLHEEGKVRNIGVSNFSKYQLTFAQKVSDVPIAVNQVEYHPWLNQDDLLAYCEDNDVVLTAAAPLARTEVLDDPVVQDVAASYEKTPAQVVLRWQIQKGVVTIPKSSTPAHIRSNFQVADWELDDQDVARIDDIDTEKRVYMIDLDDETYGIPR</sequence>
<keyword evidence="6" id="KW-1185">Reference proteome</keyword>
<dbReference type="PROSITE" id="PS00062">
    <property type="entry name" value="ALDOKETO_REDUCTASE_2"/>
    <property type="match status" value="1"/>
</dbReference>
<evidence type="ECO:0000256" key="3">
    <source>
        <dbReference type="ARBA" id="ARBA00023002"/>
    </source>
</evidence>